<keyword evidence="6" id="KW-0804">Transcription</keyword>
<sequence>MMSAPMGQIGPPMHPGPPIQQQPPPPPQSSHVQQQIELKYDNVSKVKTLIWSLKNSFANVMKVAGARVNHMAAGKPFRNVHCSTKIVFNTCRYT</sequence>
<dbReference type="EMBL" id="CAXIEN010000379">
    <property type="protein sequence ID" value="CAL1295779.1"/>
    <property type="molecule type" value="Genomic_DNA"/>
</dbReference>
<evidence type="ECO:0000256" key="9">
    <source>
        <dbReference type="SAM" id="MobiDB-lite"/>
    </source>
</evidence>
<reference evidence="10 11" key="1">
    <citation type="submission" date="2024-04" db="EMBL/GenBank/DDBJ databases">
        <authorList>
            <person name="Rising A."/>
            <person name="Reimegard J."/>
            <person name="Sonavane S."/>
            <person name="Akerstrom W."/>
            <person name="Nylinder S."/>
            <person name="Hedman E."/>
            <person name="Kallberg Y."/>
        </authorList>
    </citation>
    <scope>NUCLEOTIDE SEQUENCE [LARGE SCALE GENOMIC DNA]</scope>
</reference>
<keyword evidence="7" id="KW-0539">Nucleus</keyword>
<keyword evidence="4" id="KW-0805">Transcription regulation</keyword>
<feature type="compositionally biased region" description="Low complexity" evidence="9">
    <location>
        <begin position="1"/>
        <end position="11"/>
    </location>
</feature>
<evidence type="ECO:0000256" key="7">
    <source>
        <dbReference type="ARBA" id="ARBA00023242"/>
    </source>
</evidence>
<comment type="caution">
    <text evidence="10">The sequence shown here is derived from an EMBL/GenBank/DDBJ whole genome shotgun (WGS) entry which is preliminary data.</text>
</comment>
<evidence type="ECO:0000256" key="1">
    <source>
        <dbReference type="ARBA" id="ARBA00004123"/>
    </source>
</evidence>
<organism evidence="10 11">
    <name type="scientific">Larinioides sclopetarius</name>
    <dbReference type="NCBI Taxonomy" id="280406"/>
    <lineage>
        <taxon>Eukaryota</taxon>
        <taxon>Metazoa</taxon>
        <taxon>Ecdysozoa</taxon>
        <taxon>Arthropoda</taxon>
        <taxon>Chelicerata</taxon>
        <taxon>Arachnida</taxon>
        <taxon>Araneae</taxon>
        <taxon>Araneomorphae</taxon>
        <taxon>Entelegynae</taxon>
        <taxon>Araneoidea</taxon>
        <taxon>Araneidae</taxon>
        <taxon>Larinioides</taxon>
    </lineage>
</organism>
<evidence type="ECO:0000313" key="11">
    <source>
        <dbReference type="Proteomes" id="UP001497382"/>
    </source>
</evidence>
<keyword evidence="5" id="KW-0010">Activator</keyword>
<dbReference type="Proteomes" id="UP001497382">
    <property type="component" value="Unassembled WGS sequence"/>
</dbReference>
<evidence type="ECO:0000256" key="5">
    <source>
        <dbReference type="ARBA" id="ARBA00023159"/>
    </source>
</evidence>
<dbReference type="Pfam" id="PF11568">
    <property type="entry name" value="Med29"/>
    <property type="match status" value="1"/>
</dbReference>
<evidence type="ECO:0000256" key="6">
    <source>
        <dbReference type="ARBA" id="ARBA00023163"/>
    </source>
</evidence>
<dbReference type="AlphaFoldDB" id="A0AAV2BIM8"/>
<dbReference type="GO" id="GO:0016592">
    <property type="term" value="C:mediator complex"/>
    <property type="evidence" value="ECO:0007669"/>
    <property type="project" value="InterPro"/>
</dbReference>
<evidence type="ECO:0000256" key="3">
    <source>
        <dbReference type="ARBA" id="ARBA00019684"/>
    </source>
</evidence>
<evidence type="ECO:0000256" key="2">
    <source>
        <dbReference type="ARBA" id="ARBA00009851"/>
    </source>
</evidence>
<evidence type="ECO:0000256" key="4">
    <source>
        <dbReference type="ARBA" id="ARBA00023015"/>
    </source>
</evidence>
<dbReference type="InterPro" id="IPR021018">
    <property type="entry name" value="Mediator_Med29_met"/>
</dbReference>
<proteinExistence type="inferred from homology"/>
<keyword evidence="11" id="KW-1185">Reference proteome</keyword>
<gene>
    <name evidence="10" type="ORF">LARSCL_LOCUS19464</name>
</gene>
<evidence type="ECO:0000256" key="8">
    <source>
        <dbReference type="ARBA" id="ARBA00031963"/>
    </source>
</evidence>
<evidence type="ECO:0000313" key="10">
    <source>
        <dbReference type="EMBL" id="CAL1295779.1"/>
    </source>
</evidence>
<accession>A0AAV2BIM8</accession>
<name>A0AAV2BIM8_9ARAC</name>
<feature type="region of interest" description="Disordered" evidence="9">
    <location>
        <begin position="1"/>
        <end position="33"/>
    </location>
</feature>
<comment type="similarity">
    <text evidence="2">Belongs to the Mediator complex subunit 29 family.</text>
</comment>
<protein>
    <recommendedName>
        <fullName evidence="3">Mediator of RNA polymerase II transcription subunit 29</fullName>
    </recommendedName>
    <alternativeName>
        <fullName evidence="8">Mediator complex subunit 29</fullName>
    </alternativeName>
</protein>
<comment type="subcellular location">
    <subcellularLocation>
        <location evidence="1">Nucleus</location>
    </subcellularLocation>
</comment>
<feature type="compositionally biased region" description="Pro residues" evidence="9">
    <location>
        <begin position="12"/>
        <end position="28"/>
    </location>
</feature>